<sequence length="640" mass="69642">MEDQSASEPSSQGFVLADYAVFTTMLLVSMAIGLFQALRKGPKVVNADDFFTGGRSMPAVPVGLSLCASFMSAVQVLGVPQEAFRYGFKFLYMCLGQSINSLLTAYLFLPVFFRLGITSTNQYLKMRFGRGMQLLGSIQFLIATLLYTGIVIYAPALILNQATGLNMWVSLFSTGIICTVYTTVGGMKAVIWTDVFQIIVMLSGFVAIFIHGTVLVGGPALVLEIANNGSRINFHDFDADPRRRYTFWSLSVGGALVWLSMYGVNQAQVQRYISCRTEKAAQWALFVNQVGLCLIVSSAATCGIVMFAYYNNCDPLKSGRISAPDLYMPYFVLDIFNNHPGFPGLFLACAYSGTLSTASTSINAMAAVTMEDLLRPHLLHMSQKKLVLVSKGLSFLYGVGCITVAALSSLLDWGVLQGSFTVMGVVSGPLLGVFILGMFVPATNRLGAFSGIIVGFCVSVWLAIGSTLYPPTEETMGVLPSYVHECDAHNITVNSSSHQDQPSFSIPLHPDDLGGLLNFYSVSYLYFGAMATSSVILVGLIVSYATGPTKRSQIKEGLLWWDLKKKEVEDPSERRTATVSRMLSCIRCSGCQDTAESFNRNNQVQEVKTADQPQCVPLMDLHKDANEKTDDGNMKPLPGV</sequence>
<dbReference type="NCBIfam" id="TIGR00813">
    <property type="entry name" value="sss"/>
    <property type="match status" value="1"/>
</dbReference>
<evidence type="ECO:0000313" key="13">
    <source>
        <dbReference type="Proteomes" id="UP000694891"/>
    </source>
</evidence>
<dbReference type="GO" id="GO:0015293">
    <property type="term" value="F:symporter activity"/>
    <property type="evidence" value="ECO:0007669"/>
    <property type="project" value="TreeGrafter"/>
</dbReference>
<feature type="transmembrane region" description="Helical" evidence="12">
    <location>
        <begin position="420"/>
        <end position="439"/>
    </location>
</feature>
<evidence type="ECO:0000256" key="1">
    <source>
        <dbReference type="ARBA" id="ARBA00004651"/>
    </source>
</evidence>
<feature type="transmembrane region" description="Helical" evidence="12">
    <location>
        <begin position="386"/>
        <end position="408"/>
    </location>
</feature>
<dbReference type="AlphaFoldDB" id="A0A9Y4JVE0"/>
<dbReference type="Gene3D" id="1.20.1730.10">
    <property type="entry name" value="Sodium/glucose cotransporter"/>
    <property type="match status" value="1"/>
</dbReference>
<dbReference type="Pfam" id="PF00474">
    <property type="entry name" value="SSF"/>
    <property type="match status" value="1"/>
</dbReference>
<keyword evidence="5 12" id="KW-0812">Transmembrane</keyword>
<feature type="transmembrane region" description="Helical" evidence="12">
    <location>
        <begin position="90"/>
        <end position="113"/>
    </location>
</feature>
<evidence type="ECO:0000256" key="11">
    <source>
        <dbReference type="RuleBase" id="RU362091"/>
    </source>
</evidence>
<evidence type="ECO:0000256" key="12">
    <source>
        <dbReference type="SAM" id="Phobius"/>
    </source>
</evidence>
<keyword evidence="13" id="KW-1185">Reference proteome</keyword>
<dbReference type="InterPro" id="IPR001734">
    <property type="entry name" value="Na/solute_symporter"/>
</dbReference>
<feature type="transmembrane region" description="Helical" evidence="12">
    <location>
        <begin position="345"/>
        <end position="366"/>
    </location>
</feature>
<dbReference type="PANTHER" id="PTHR42985:SF11">
    <property type="entry name" value="SODIUM_IODIDE COTRANSPORTER"/>
    <property type="match status" value="1"/>
</dbReference>
<organism evidence="13 14">
    <name type="scientific">Stegastes partitus</name>
    <name type="common">bicolor damselfish</name>
    <dbReference type="NCBI Taxonomy" id="144197"/>
    <lineage>
        <taxon>Eukaryota</taxon>
        <taxon>Metazoa</taxon>
        <taxon>Chordata</taxon>
        <taxon>Craniata</taxon>
        <taxon>Vertebrata</taxon>
        <taxon>Euteleostomi</taxon>
        <taxon>Actinopterygii</taxon>
        <taxon>Neopterygii</taxon>
        <taxon>Teleostei</taxon>
        <taxon>Neoteleostei</taxon>
        <taxon>Acanthomorphata</taxon>
        <taxon>Ovalentaria</taxon>
        <taxon>Pomacentridae</taxon>
        <taxon>Stegastes</taxon>
    </lineage>
</organism>
<keyword evidence="7" id="KW-0915">Sodium</keyword>
<feature type="transmembrane region" description="Helical" evidence="12">
    <location>
        <begin position="59"/>
        <end position="78"/>
    </location>
</feature>
<evidence type="ECO:0000256" key="8">
    <source>
        <dbReference type="ARBA" id="ARBA00023065"/>
    </source>
</evidence>
<evidence type="ECO:0000256" key="2">
    <source>
        <dbReference type="ARBA" id="ARBA00006434"/>
    </source>
</evidence>
<keyword evidence="4" id="KW-1003">Cell membrane</keyword>
<comment type="subcellular location">
    <subcellularLocation>
        <location evidence="1">Cell membrane</location>
        <topology evidence="1">Multi-pass membrane protein</topology>
    </subcellularLocation>
</comment>
<dbReference type="GO" id="GO:0006814">
    <property type="term" value="P:sodium ion transport"/>
    <property type="evidence" value="ECO:0007669"/>
    <property type="project" value="UniProtKB-KW"/>
</dbReference>
<dbReference type="GO" id="GO:1904200">
    <property type="term" value="P:iodide transmembrane transport"/>
    <property type="evidence" value="ECO:0007669"/>
    <property type="project" value="TreeGrafter"/>
</dbReference>
<evidence type="ECO:0000313" key="14">
    <source>
        <dbReference type="RefSeq" id="XP_008277621.1"/>
    </source>
</evidence>
<feature type="transmembrane region" description="Helical" evidence="12">
    <location>
        <begin position="446"/>
        <end position="469"/>
    </location>
</feature>
<evidence type="ECO:0000256" key="3">
    <source>
        <dbReference type="ARBA" id="ARBA00022448"/>
    </source>
</evidence>
<feature type="transmembrane region" description="Helical" evidence="12">
    <location>
        <begin position="196"/>
        <end position="225"/>
    </location>
</feature>
<dbReference type="PROSITE" id="PS50283">
    <property type="entry name" value="NA_SOLUT_SYMP_3"/>
    <property type="match status" value="1"/>
</dbReference>
<keyword evidence="8" id="KW-0406">Ion transport</keyword>
<evidence type="ECO:0000256" key="6">
    <source>
        <dbReference type="ARBA" id="ARBA00022989"/>
    </source>
</evidence>
<name>A0A9Y4JVE0_9TELE</name>
<comment type="similarity">
    <text evidence="2 11">Belongs to the sodium:solute symporter (SSF) (TC 2.A.21) family.</text>
</comment>
<keyword evidence="9 12" id="KW-0472">Membrane</keyword>
<gene>
    <name evidence="14" type="primary">slc5a5</name>
</gene>
<proteinExistence type="inferred from homology"/>
<feature type="transmembrane region" description="Helical" evidence="12">
    <location>
        <begin position="165"/>
        <end position="184"/>
    </location>
</feature>
<dbReference type="GeneID" id="103355555"/>
<accession>A0A9Y4JVE0</accession>
<evidence type="ECO:0000256" key="7">
    <source>
        <dbReference type="ARBA" id="ARBA00023053"/>
    </source>
</evidence>
<dbReference type="GO" id="GO:0005886">
    <property type="term" value="C:plasma membrane"/>
    <property type="evidence" value="ECO:0007669"/>
    <property type="project" value="UniProtKB-SubCell"/>
</dbReference>
<evidence type="ECO:0000256" key="5">
    <source>
        <dbReference type="ARBA" id="ARBA00022692"/>
    </source>
</evidence>
<dbReference type="GO" id="GO:0070062">
    <property type="term" value="C:extracellular exosome"/>
    <property type="evidence" value="ECO:0007669"/>
    <property type="project" value="TreeGrafter"/>
</dbReference>
<reference evidence="14" key="1">
    <citation type="submission" date="2025-08" db="UniProtKB">
        <authorList>
            <consortium name="RefSeq"/>
        </authorList>
    </citation>
    <scope>IDENTIFICATION</scope>
</reference>
<dbReference type="RefSeq" id="XP_008277621.1">
    <property type="nucleotide sequence ID" value="XM_008279399.1"/>
</dbReference>
<evidence type="ECO:0000256" key="10">
    <source>
        <dbReference type="ARBA" id="ARBA00023201"/>
    </source>
</evidence>
<feature type="transmembrane region" description="Helical" evidence="12">
    <location>
        <begin position="20"/>
        <end position="38"/>
    </location>
</feature>
<keyword evidence="10" id="KW-0739">Sodium transport</keyword>
<dbReference type="InterPro" id="IPR038377">
    <property type="entry name" value="Na/Glc_symporter_sf"/>
</dbReference>
<dbReference type="CTD" id="6528"/>
<keyword evidence="6 12" id="KW-1133">Transmembrane helix</keyword>
<dbReference type="InterPro" id="IPR051163">
    <property type="entry name" value="Sodium:Solute_Symporter_SSF"/>
</dbReference>
<feature type="transmembrane region" description="Helical" evidence="12">
    <location>
        <begin position="285"/>
        <end position="310"/>
    </location>
</feature>
<feature type="transmembrane region" description="Helical" evidence="12">
    <location>
        <begin position="245"/>
        <end position="264"/>
    </location>
</feature>
<protein>
    <submittedName>
        <fullName evidence="14">Sodium/iodide cotransporter</fullName>
    </submittedName>
</protein>
<evidence type="ECO:0000256" key="4">
    <source>
        <dbReference type="ARBA" id="ARBA00022475"/>
    </source>
</evidence>
<dbReference type="Proteomes" id="UP000694891">
    <property type="component" value="Unplaced"/>
</dbReference>
<evidence type="ECO:0000256" key="9">
    <source>
        <dbReference type="ARBA" id="ARBA00023136"/>
    </source>
</evidence>
<dbReference type="PANTHER" id="PTHR42985">
    <property type="entry name" value="SODIUM-COUPLED MONOCARBOXYLATE TRANSPORTER"/>
    <property type="match status" value="1"/>
</dbReference>
<feature type="transmembrane region" description="Helical" evidence="12">
    <location>
        <begin position="524"/>
        <end position="545"/>
    </location>
</feature>
<feature type="transmembrane region" description="Helical" evidence="12">
    <location>
        <begin position="134"/>
        <end position="159"/>
    </location>
</feature>
<keyword evidence="3" id="KW-0813">Transport</keyword>